<keyword evidence="3 5" id="KW-1133">Transmembrane helix</keyword>
<accession>A0ABQ6I3F4</accession>
<comment type="subcellular location">
    <subcellularLocation>
        <location evidence="1">Membrane</location>
        <topology evidence="1">Multi-pass membrane protein</topology>
    </subcellularLocation>
</comment>
<feature type="transmembrane region" description="Helical" evidence="5">
    <location>
        <begin position="124"/>
        <end position="143"/>
    </location>
</feature>
<evidence type="ECO:0000256" key="5">
    <source>
        <dbReference type="SAM" id="Phobius"/>
    </source>
</evidence>
<proteinExistence type="predicted"/>
<protein>
    <submittedName>
        <fullName evidence="6">Prenyltransferase</fullName>
    </submittedName>
</protein>
<dbReference type="InterPro" id="IPR000537">
    <property type="entry name" value="UbiA_prenyltransferase"/>
</dbReference>
<sequence>MTATAPVRRRATVRELVAASRPLSWINTAFPFAAALLLSSRHVGALLVVGTVFFLVPYNLLMYGVNDVFDHESDARNPRKGGAEGALLAASSLPSLLRWSIGLAVPFAVAVPVLAAVEEPGRGGWTALALAVVLFAVVAYSAPGLRFKERPGLDSATSSSHFVGPAVVGLVAGGAEPTRTVLAIVVAFFCWGMAAQAFGAVQDVGPDREAGIASVATALGARRTVRAAVALWLLAGLVVLLAGLPAACAAVLVVPYVITVWPYRNLADADAARANRGWRVFLRLNYGCGFVVFWLCWWAWVGT</sequence>
<comment type="caution">
    <text evidence="6">The sequence shown here is derived from an EMBL/GenBank/DDBJ whole genome shotgun (WGS) entry which is preliminary data.</text>
</comment>
<evidence type="ECO:0000256" key="4">
    <source>
        <dbReference type="ARBA" id="ARBA00023136"/>
    </source>
</evidence>
<feature type="transmembrane region" description="Helical" evidence="5">
    <location>
        <begin position="155"/>
        <end position="174"/>
    </location>
</feature>
<evidence type="ECO:0000256" key="3">
    <source>
        <dbReference type="ARBA" id="ARBA00022989"/>
    </source>
</evidence>
<evidence type="ECO:0000256" key="2">
    <source>
        <dbReference type="ARBA" id="ARBA00022692"/>
    </source>
</evidence>
<reference evidence="7" key="1">
    <citation type="journal article" date="2019" name="Int. J. Syst. Evol. Microbiol.">
        <title>The Global Catalogue of Microorganisms (GCM) 10K type strain sequencing project: providing services to taxonomists for standard genome sequencing and annotation.</title>
        <authorList>
            <consortium name="The Broad Institute Genomics Platform"/>
            <consortium name="The Broad Institute Genome Sequencing Center for Infectious Disease"/>
            <person name="Wu L."/>
            <person name="Ma J."/>
        </authorList>
    </citation>
    <scope>NUCLEOTIDE SEQUENCE [LARGE SCALE GENOMIC DNA]</scope>
    <source>
        <strain evidence="7">NBRC 106348</strain>
    </source>
</reference>
<name>A0ABQ6I3F4_9MICO</name>
<dbReference type="CDD" id="cd13966">
    <property type="entry name" value="PT_UbiA_4"/>
    <property type="match status" value="1"/>
</dbReference>
<keyword evidence="2 5" id="KW-0812">Transmembrane</keyword>
<keyword evidence="4 5" id="KW-0472">Membrane</keyword>
<dbReference type="EMBL" id="BSUK01000001">
    <property type="protein sequence ID" value="GMA24997.1"/>
    <property type="molecule type" value="Genomic_DNA"/>
</dbReference>
<feature type="transmembrane region" description="Helical" evidence="5">
    <location>
        <begin position="96"/>
        <end position="117"/>
    </location>
</feature>
<dbReference type="RefSeq" id="WP_284293670.1">
    <property type="nucleotide sequence ID" value="NZ_BSUK01000001.1"/>
</dbReference>
<evidence type="ECO:0000313" key="7">
    <source>
        <dbReference type="Proteomes" id="UP001157091"/>
    </source>
</evidence>
<dbReference type="Proteomes" id="UP001157091">
    <property type="component" value="Unassembled WGS sequence"/>
</dbReference>
<organism evidence="6 7">
    <name type="scientific">Luteimicrobium album</name>
    <dbReference type="NCBI Taxonomy" id="1054550"/>
    <lineage>
        <taxon>Bacteria</taxon>
        <taxon>Bacillati</taxon>
        <taxon>Actinomycetota</taxon>
        <taxon>Actinomycetes</taxon>
        <taxon>Micrococcales</taxon>
        <taxon>Luteimicrobium</taxon>
    </lineage>
</organism>
<gene>
    <name evidence="6" type="primary">ubiA</name>
    <name evidence="6" type="ORF">GCM10025864_27560</name>
</gene>
<keyword evidence="7" id="KW-1185">Reference proteome</keyword>
<evidence type="ECO:0000256" key="1">
    <source>
        <dbReference type="ARBA" id="ARBA00004141"/>
    </source>
</evidence>
<feature type="transmembrane region" description="Helical" evidence="5">
    <location>
        <begin position="229"/>
        <end position="259"/>
    </location>
</feature>
<dbReference type="Gene3D" id="1.20.120.1780">
    <property type="entry name" value="UbiA prenyltransferase"/>
    <property type="match status" value="1"/>
</dbReference>
<dbReference type="Gene3D" id="1.10.357.140">
    <property type="entry name" value="UbiA prenyltransferase"/>
    <property type="match status" value="1"/>
</dbReference>
<dbReference type="NCBIfam" id="NF009608">
    <property type="entry name" value="PRK13105.1"/>
    <property type="match status" value="1"/>
</dbReference>
<feature type="transmembrane region" description="Helical" evidence="5">
    <location>
        <begin position="280"/>
        <end position="300"/>
    </location>
</feature>
<feature type="transmembrane region" description="Helical" evidence="5">
    <location>
        <begin position="181"/>
        <end position="201"/>
    </location>
</feature>
<feature type="transmembrane region" description="Helical" evidence="5">
    <location>
        <begin position="45"/>
        <end position="65"/>
    </location>
</feature>
<dbReference type="InterPro" id="IPR044878">
    <property type="entry name" value="UbiA_sf"/>
</dbReference>
<dbReference type="Pfam" id="PF01040">
    <property type="entry name" value="UbiA"/>
    <property type="match status" value="1"/>
</dbReference>
<evidence type="ECO:0000313" key="6">
    <source>
        <dbReference type="EMBL" id="GMA24997.1"/>
    </source>
</evidence>